<keyword evidence="1" id="KW-1133">Transmembrane helix</keyword>
<feature type="transmembrane region" description="Helical" evidence="1">
    <location>
        <begin position="74"/>
        <end position="96"/>
    </location>
</feature>
<name>A0A926DSA0_9FIRM</name>
<evidence type="ECO:0000256" key="1">
    <source>
        <dbReference type="SAM" id="Phobius"/>
    </source>
</evidence>
<gene>
    <name evidence="2" type="ORF">H8730_12425</name>
</gene>
<organism evidence="2 3">
    <name type="scientific">Bianquea renquensis</name>
    <dbReference type="NCBI Taxonomy" id="2763661"/>
    <lineage>
        <taxon>Bacteria</taxon>
        <taxon>Bacillati</taxon>
        <taxon>Bacillota</taxon>
        <taxon>Clostridia</taxon>
        <taxon>Eubacteriales</taxon>
        <taxon>Bianqueaceae</taxon>
        <taxon>Bianquea</taxon>
    </lineage>
</organism>
<dbReference type="AlphaFoldDB" id="A0A926DSA0"/>
<dbReference type="EMBL" id="JACRSQ010000020">
    <property type="protein sequence ID" value="MBC8544343.1"/>
    <property type="molecule type" value="Genomic_DNA"/>
</dbReference>
<sequence length="122" mass="13570">MNRNDQEYLVQKIRTQYTEKEHTQLDALRELDAKVKRPANVFSYIFGSVGAIIMGSGMSLVMTDIGSTLGMNSTMAPGISIGLVGLFMAIINYPIYKGILNGRKKKYADQIMELSDKIMGSR</sequence>
<keyword evidence="3" id="KW-1185">Reference proteome</keyword>
<keyword evidence="1" id="KW-0812">Transmembrane</keyword>
<proteinExistence type="predicted"/>
<keyword evidence="1" id="KW-0472">Membrane</keyword>
<reference evidence="2" key="1">
    <citation type="submission" date="2020-08" db="EMBL/GenBank/DDBJ databases">
        <title>Genome public.</title>
        <authorList>
            <person name="Liu C."/>
            <person name="Sun Q."/>
        </authorList>
    </citation>
    <scope>NUCLEOTIDE SEQUENCE</scope>
    <source>
        <strain evidence="2">NSJ-32</strain>
    </source>
</reference>
<evidence type="ECO:0000313" key="3">
    <source>
        <dbReference type="Proteomes" id="UP000657006"/>
    </source>
</evidence>
<protein>
    <submittedName>
        <fullName evidence="2">Dihydropteridine reductase</fullName>
    </submittedName>
</protein>
<dbReference type="RefSeq" id="WP_177720232.1">
    <property type="nucleotide sequence ID" value="NZ_JACRSQ010000020.1"/>
</dbReference>
<feature type="transmembrane region" description="Helical" evidence="1">
    <location>
        <begin position="41"/>
        <end position="62"/>
    </location>
</feature>
<dbReference type="Proteomes" id="UP000657006">
    <property type="component" value="Unassembled WGS sequence"/>
</dbReference>
<accession>A0A926DSA0</accession>
<evidence type="ECO:0000313" key="2">
    <source>
        <dbReference type="EMBL" id="MBC8544343.1"/>
    </source>
</evidence>
<comment type="caution">
    <text evidence="2">The sequence shown here is derived from an EMBL/GenBank/DDBJ whole genome shotgun (WGS) entry which is preliminary data.</text>
</comment>